<dbReference type="AlphaFoldDB" id="A0A1Y2M251"/>
<name>A0A1Y2M251_EPING</name>
<dbReference type="InParanoid" id="A0A1Y2M251"/>
<evidence type="ECO:0000313" key="3">
    <source>
        <dbReference type="Proteomes" id="UP000193240"/>
    </source>
</evidence>
<dbReference type="EMBL" id="KZ107842">
    <property type="protein sequence ID" value="OSS50200.1"/>
    <property type="molecule type" value="Genomic_DNA"/>
</dbReference>
<protein>
    <submittedName>
        <fullName evidence="2">Uncharacterized protein</fullName>
    </submittedName>
</protein>
<feature type="region of interest" description="Disordered" evidence="1">
    <location>
        <begin position="521"/>
        <end position="605"/>
    </location>
</feature>
<accession>A0A1Y2M251</accession>
<organism evidence="2 3">
    <name type="scientific">Epicoccum nigrum</name>
    <name type="common">Soil fungus</name>
    <name type="synonym">Epicoccum purpurascens</name>
    <dbReference type="NCBI Taxonomy" id="105696"/>
    <lineage>
        <taxon>Eukaryota</taxon>
        <taxon>Fungi</taxon>
        <taxon>Dikarya</taxon>
        <taxon>Ascomycota</taxon>
        <taxon>Pezizomycotina</taxon>
        <taxon>Dothideomycetes</taxon>
        <taxon>Pleosporomycetidae</taxon>
        <taxon>Pleosporales</taxon>
        <taxon>Pleosporineae</taxon>
        <taxon>Didymellaceae</taxon>
        <taxon>Epicoccum</taxon>
    </lineage>
</organism>
<feature type="region of interest" description="Disordered" evidence="1">
    <location>
        <begin position="635"/>
        <end position="661"/>
    </location>
</feature>
<gene>
    <name evidence="2" type="ORF">B5807_04973</name>
</gene>
<evidence type="ECO:0000256" key="1">
    <source>
        <dbReference type="SAM" id="MobiDB-lite"/>
    </source>
</evidence>
<sequence>MESGPYSLPTHPPIICPVPRAVRPDACPTFISASLFPEYGAGVVVEPSTEISRRCAREEVSDDLLTSGSNEEVASTAGTYSDQTVDLPNRKERLKSKAKDRIRELSSRLMRRARKGAALARSARLQCPLFTCGMSFASRNFIARGLTSESSLYRSHLQMYSPSSWGKTSTHLTYGSRGSINKTTRLSGDDADHDARVVWMATAIAYQCHEQCLEKDIKGLWKQLKNHTKVYLPQSNSSPPTQETSISARLAAFYFSTLVPMDLVSKFSPAHGASLALDNAQRASQDMVLLSQIWDMFIGDAPGNWSLRLSSRMRLLREADFKKLCNLVEEGLRCWAFWTRFARRSEFRVGKDTDDEWRRDDVVRIACKDRFDASEIAKQLIVVGWKYVDLSGLRSTMEMMKSFDTMTYSAEDKKCQRTKLVRRWSTTAAPPQLKRDDSDEVVIEPFRSLRFSKDNPILVNINKRCSENENTIPGTIISSSDILREVNEELDAAISQRSVSPQIPISESKVSQLPRPLTIRKARPVPSTLPRKEPSPHPFVGSDGRISAASNVPRVRVRSIPPGSHGQRFALKRSNAVRARDRRGQPDSSSCLSTRSDSRPVSEGSMNLVRSLEHSSVKVNGEASCTKTGRDCVAPAASAKTSTQVSKIPVIHGKNPSVDRP</sequence>
<keyword evidence="3" id="KW-1185">Reference proteome</keyword>
<dbReference type="Proteomes" id="UP000193240">
    <property type="component" value="Unassembled WGS sequence"/>
</dbReference>
<proteinExistence type="predicted"/>
<evidence type="ECO:0000313" key="2">
    <source>
        <dbReference type="EMBL" id="OSS50200.1"/>
    </source>
</evidence>
<reference evidence="2 3" key="1">
    <citation type="journal article" date="2017" name="Genome Announc.">
        <title>Genome sequence of the saprophytic ascomycete Epicoccum nigrum ICMP 19927 strain isolated from New Zealand.</title>
        <authorList>
            <person name="Fokin M."/>
            <person name="Fleetwood D."/>
            <person name="Weir B.S."/>
            <person name="Villas-Boas S.G."/>
        </authorList>
    </citation>
    <scope>NUCLEOTIDE SEQUENCE [LARGE SCALE GENOMIC DNA]</scope>
    <source>
        <strain evidence="2 3">ICMP 19927</strain>
    </source>
</reference>